<protein>
    <submittedName>
        <fullName evidence="1">Uncharacterized protein</fullName>
    </submittedName>
</protein>
<accession>A0A9D4N7Q2</accession>
<name>A0A9D4N7Q2_DREPO</name>
<organism evidence="1 2">
    <name type="scientific">Dreissena polymorpha</name>
    <name type="common">Zebra mussel</name>
    <name type="synonym">Mytilus polymorpha</name>
    <dbReference type="NCBI Taxonomy" id="45954"/>
    <lineage>
        <taxon>Eukaryota</taxon>
        <taxon>Metazoa</taxon>
        <taxon>Spiralia</taxon>
        <taxon>Lophotrochozoa</taxon>
        <taxon>Mollusca</taxon>
        <taxon>Bivalvia</taxon>
        <taxon>Autobranchia</taxon>
        <taxon>Heteroconchia</taxon>
        <taxon>Euheterodonta</taxon>
        <taxon>Imparidentia</taxon>
        <taxon>Neoheterodontei</taxon>
        <taxon>Myida</taxon>
        <taxon>Dreissenoidea</taxon>
        <taxon>Dreissenidae</taxon>
        <taxon>Dreissena</taxon>
    </lineage>
</organism>
<keyword evidence="2" id="KW-1185">Reference proteome</keyword>
<dbReference type="EMBL" id="JAIWYP010000001">
    <property type="protein sequence ID" value="KAH3889403.1"/>
    <property type="molecule type" value="Genomic_DNA"/>
</dbReference>
<dbReference type="Proteomes" id="UP000828390">
    <property type="component" value="Unassembled WGS sequence"/>
</dbReference>
<proteinExistence type="predicted"/>
<sequence length="62" mass="6944">MQTRTAMGWPYEGNGTVPVLSTLNVLRKAFWNSGKRLVTLRSTIKTAQRARSGKRYTGICTL</sequence>
<comment type="caution">
    <text evidence="1">The sequence shown here is derived from an EMBL/GenBank/DDBJ whole genome shotgun (WGS) entry which is preliminary data.</text>
</comment>
<reference evidence="1" key="1">
    <citation type="journal article" date="2019" name="bioRxiv">
        <title>The Genome of the Zebra Mussel, Dreissena polymorpha: A Resource for Invasive Species Research.</title>
        <authorList>
            <person name="McCartney M.A."/>
            <person name="Auch B."/>
            <person name="Kono T."/>
            <person name="Mallez S."/>
            <person name="Zhang Y."/>
            <person name="Obille A."/>
            <person name="Becker A."/>
            <person name="Abrahante J.E."/>
            <person name="Garbe J."/>
            <person name="Badalamenti J.P."/>
            <person name="Herman A."/>
            <person name="Mangelson H."/>
            <person name="Liachko I."/>
            <person name="Sullivan S."/>
            <person name="Sone E.D."/>
            <person name="Koren S."/>
            <person name="Silverstein K.A.T."/>
            <person name="Beckman K.B."/>
            <person name="Gohl D.M."/>
        </authorList>
    </citation>
    <scope>NUCLEOTIDE SEQUENCE</scope>
    <source>
        <strain evidence="1">Duluth1</strain>
        <tissue evidence="1">Whole animal</tissue>
    </source>
</reference>
<reference evidence="1" key="2">
    <citation type="submission" date="2020-11" db="EMBL/GenBank/DDBJ databases">
        <authorList>
            <person name="McCartney M.A."/>
            <person name="Auch B."/>
            <person name="Kono T."/>
            <person name="Mallez S."/>
            <person name="Becker A."/>
            <person name="Gohl D.M."/>
            <person name="Silverstein K.A.T."/>
            <person name="Koren S."/>
            <person name="Bechman K.B."/>
            <person name="Herman A."/>
            <person name="Abrahante J.E."/>
            <person name="Garbe J."/>
        </authorList>
    </citation>
    <scope>NUCLEOTIDE SEQUENCE</scope>
    <source>
        <strain evidence="1">Duluth1</strain>
        <tissue evidence="1">Whole animal</tissue>
    </source>
</reference>
<gene>
    <name evidence="1" type="ORF">DPMN_013457</name>
</gene>
<evidence type="ECO:0000313" key="1">
    <source>
        <dbReference type="EMBL" id="KAH3889403.1"/>
    </source>
</evidence>
<evidence type="ECO:0000313" key="2">
    <source>
        <dbReference type="Proteomes" id="UP000828390"/>
    </source>
</evidence>
<dbReference type="AlphaFoldDB" id="A0A9D4N7Q2"/>